<comment type="similarity">
    <text evidence="1">Belongs to the DSD1 family.</text>
</comment>
<dbReference type="GO" id="GO:0008721">
    <property type="term" value="F:D-serine ammonia-lyase activity"/>
    <property type="evidence" value="ECO:0007669"/>
    <property type="project" value="TreeGrafter"/>
</dbReference>
<dbReference type="AlphaFoldDB" id="A0A4S5BRY4"/>
<dbReference type="EMBL" id="SSWX01000004">
    <property type="protein sequence ID" value="THJ35169.1"/>
    <property type="molecule type" value="Genomic_DNA"/>
</dbReference>
<dbReference type="InterPro" id="IPR029066">
    <property type="entry name" value="PLP-binding_barrel"/>
</dbReference>
<reference evidence="4 5" key="1">
    <citation type="submission" date="2019-04" db="EMBL/GenBank/DDBJ databases">
        <title>Lampropedia sp YIM MLB12 draf genome.</title>
        <authorList>
            <person name="Wang Y.-X."/>
        </authorList>
    </citation>
    <scope>NUCLEOTIDE SEQUENCE [LARGE SCALE GENOMIC DNA]</scope>
    <source>
        <strain evidence="4 5">YIM MLB12</strain>
    </source>
</reference>
<dbReference type="SUPFAM" id="SSF51419">
    <property type="entry name" value="PLP-binding barrel"/>
    <property type="match status" value="1"/>
</dbReference>
<dbReference type="PANTHER" id="PTHR28004:SF2">
    <property type="entry name" value="D-SERINE DEHYDRATASE"/>
    <property type="match status" value="1"/>
</dbReference>
<evidence type="ECO:0000259" key="3">
    <source>
        <dbReference type="SMART" id="SM01119"/>
    </source>
</evidence>
<dbReference type="SMART" id="SM01119">
    <property type="entry name" value="D-ser_dehydrat"/>
    <property type="match status" value="1"/>
</dbReference>
<evidence type="ECO:0000256" key="1">
    <source>
        <dbReference type="ARBA" id="ARBA00005323"/>
    </source>
</evidence>
<evidence type="ECO:0000313" key="5">
    <source>
        <dbReference type="Proteomes" id="UP000306236"/>
    </source>
</evidence>
<dbReference type="Pfam" id="PF14031">
    <property type="entry name" value="D-ser_dehydrat"/>
    <property type="match status" value="1"/>
</dbReference>
<dbReference type="RefSeq" id="WP_136405366.1">
    <property type="nucleotide sequence ID" value="NZ_SSWX01000004.1"/>
</dbReference>
<name>A0A4S5BRY4_9BURK</name>
<dbReference type="InterPro" id="IPR051466">
    <property type="entry name" value="D-amino_acid_metab_enzyme"/>
</dbReference>
<dbReference type="Proteomes" id="UP000306236">
    <property type="component" value="Unassembled WGS sequence"/>
</dbReference>
<gene>
    <name evidence="4" type="ORF">E8K88_03985</name>
</gene>
<dbReference type="Gene3D" id="3.20.20.10">
    <property type="entry name" value="Alanine racemase"/>
    <property type="match status" value="1"/>
</dbReference>
<feature type="domain" description="D-serine dehydratase-like" evidence="3">
    <location>
        <begin position="282"/>
        <end position="372"/>
    </location>
</feature>
<dbReference type="OrthoDB" id="9772497at2"/>
<dbReference type="Gene3D" id="2.40.37.20">
    <property type="entry name" value="D-serine dehydratase-like domain"/>
    <property type="match status" value="1"/>
</dbReference>
<sequence length="393" mass="40880">MGQFTGVLQVPAGLPVHELETPTLVVDLDAMERNIQRMVALAARHGVHWRAHAKMHKCAALAKQLIDAGSRGCCVQKISEAEAMAAGGIDDIFISNEIVSASKLARAAQLAIALRQRGGQLAIAVDSLQGLQALASSVQQATSNLPDTGPMVDVLVELNVGQNRAGVATPQAVVVLAQAIAQQAGLRFAGLHAYHGGAQHIEEATARQQTMAAVYALVKQTIDALQGVGFSGFTVTGAGSGTCALEAASGLYSELQPGSFALMDAHYTRVESTVGQPAFEPALFVKTQVISRAAGHAVVDAGHKSHAIDSGLPLVWNAGQPPTLVFGNGGDEHGLIHAQPGAVLPELGQALWLVPGHCDPTINLHDAMVGVRGGLTQGVVERLLRIDARGAIW</sequence>
<dbReference type="InterPro" id="IPR001608">
    <property type="entry name" value="Ala_racemase_N"/>
</dbReference>
<dbReference type="PANTHER" id="PTHR28004">
    <property type="entry name" value="ZGC:162816-RELATED"/>
    <property type="match status" value="1"/>
</dbReference>
<keyword evidence="5" id="KW-1185">Reference proteome</keyword>
<dbReference type="InterPro" id="IPR026956">
    <property type="entry name" value="D-ser_dehydrat-like_dom"/>
</dbReference>
<evidence type="ECO:0000313" key="4">
    <source>
        <dbReference type="EMBL" id="THJ35169.1"/>
    </source>
</evidence>
<keyword evidence="2" id="KW-0456">Lyase</keyword>
<dbReference type="Pfam" id="PF01168">
    <property type="entry name" value="Ala_racemase_N"/>
    <property type="match status" value="1"/>
</dbReference>
<evidence type="ECO:0000256" key="2">
    <source>
        <dbReference type="ARBA" id="ARBA00023239"/>
    </source>
</evidence>
<dbReference type="CDD" id="cd06819">
    <property type="entry name" value="PLPDE_III_LS_D-TA"/>
    <property type="match status" value="1"/>
</dbReference>
<accession>A0A4S5BRY4</accession>
<dbReference type="GO" id="GO:0036088">
    <property type="term" value="P:D-serine catabolic process"/>
    <property type="evidence" value="ECO:0007669"/>
    <property type="project" value="TreeGrafter"/>
</dbReference>
<dbReference type="InterPro" id="IPR042208">
    <property type="entry name" value="D-ser_dehydrat-like_sf"/>
</dbReference>
<protein>
    <submittedName>
        <fullName evidence="4">DSD1 family PLP-dependent enzyme</fullName>
    </submittedName>
</protein>
<comment type="caution">
    <text evidence="4">The sequence shown here is derived from an EMBL/GenBank/DDBJ whole genome shotgun (WGS) entry which is preliminary data.</text>
</comment>
<proteinExistence type="inferred from homology"/>
<organism evidence="4 5">
    <name type="scientific">Lampropedia aestuarii</name>
    <dbReference type="NCBI Taxonomy" id="2562762"/>
    <lineage>
        <taxon>Bacteria</taxon>
        <taxon>Pseudomonadati</taxon>
        <taxon>Pseudomonadota</taxon>
        <taxon>Betaproteobacteria</taxon>
        <taxon>Burkholderiales</taxon>
        <taxon>Comamonadaceae</taxon>
        <taxon>Lampropedia</taxon>
    </lineage>
</organism>